<evidence type="ECO:0000313" key="1">
    <source>
        <dbReference type="EMBL" id="CDK29845.1"/>
    </source>
</evidence>
<dbReference type="AlphaFoldDB" id="W6MY15"/>
<evidence type="ECO:0000313" key="2">
    <source>
        <dbReference type="Proteomes" id="UP000019384"/>
    </source>
</evidence>
<dbReference type="EMBL" id="HG793131">
    <property type="protein sequence ID" value="CDK29845.1"/>
    <property type="molecule type" value="Genomic_DNA"/>
</dbReference>
<dbReference type="Proteomes" id="UP000019384">
    <property type="component" value="Unassembled WGS sequence"/>
</dbReference>
<dbReference type="HOGENOM" id="CLU_410528_0_0_1"/>
<gene>
    <name evidence="1" type="ORF">KUCA_T00005839001</name>
</gene>
<dbReference type="RefSeq" id="XP_022461828.1">
    <property type="nucleotide sequence ID" value="XM_022603052.1"/>
</dbReference>
<organism evidence="1 2">
    <name type="scientific">Kuraishia capsulata CBS 1993</name>
    <dbReference type="NCBI Taxonomy" id="1382522"/>
    <lineage>
        <taxon>Eukaryota</taxon>
        <taxon>Fungi</taxon>
        <taxon>Dikarya</taxon>
        <taxon>Ascomycota</taxon>
        <taxon>Saccharomycotina</taxon>
        <taxon>Pichiomycetes</taxon>
        <taxon>Pichiales</taxon>
        <taxon>Pichiaceae</taxon>
        <taxon>Kuraishia</taxon>
    </lineage>
</organism>
<dbReference type="GeneID" id="34523216"/>
<accession>W6MY15</accession>
<keyword evidence="2" id="KW-1185">Reference proteome</keyword>
<reference evidence="1" key="2">
    <citation type="submission" date="2014-02" db="EMBL/GenBank/DDBJ databases">
        <title>Complete DNA sequence of /Kuraishia capsulata/ illustrates novel genomic features among budding yeasts (/Saccharomycotina/).</title>
        <authorList>
            <person name="Morales L."/>
            <person name="Noel B."/>
            <person name="Porcel B."/>
            <person name="Marcet-Houben M."/>
            <person name="Hullo M-F."/>
            <person name="Sacerdot C."/>
            <person name="Tekaia F."/>
            <person name="Leh-Louis V."/>
            <person name="Despons L."/>
            <person name="Khanna V."/>
            <person name="Aury J-M."/>
            <person name="Barbe V."/>
            <person name="Couloux A."/>
            <person name="Labadie K."/>
            <person name="Pelletier E."/>
            <person name="Souciet J-L."/>
            <person name="Boekhout T."/>
            <person name="Gabaldon T."/>
            <person name="Wincker P."/>
            <person name="Dujon B."/>
        </authorList>
    </citation>
    <scope>NUCLEOTIDE SEQUENCE</scope>
    <source>
        <strain evidence="1">CBS 1993</strain>
    </source>
</reference>
<proteinExistence type="predicted"/>
<protein>
    <submittedName>
        <fullName evidence="1">Uncharacterized protein</fullName>
    </submittedName>
</protein>
<name>W6MY15_9ASCO</name>
<sequence length="669" mass="76585">MFRCSRPQCRLSQSRQSYLRAYSTPVNQIVESLHSDNSSAIQHLNELLQNTPKPLHDTRFREIRQQCSYDRYKLSCLEFMCGSGSARRTKTFSQVMFSIQKDFRKSQTVEEELLKMCETLVLMPHSVNDNDVAPFPVTSAALKVIAKNVERTNYARLFDLLLRLKVKFPRDESHIESIFDTLLLGTERERFLAIFGRFPEDYERLETMTHPTAHIASHYNLYMLNRVVSKLTSLKLETLAKMYLDIYYNAIREGMHGLTPSETKRVETQYNIASLRYIMSFGGLLDAKTALRSIDNGSKVFSRKAYLLFLSYFRKKHDLENFLPIVESLVSDPSTLTLSAKVLVSTELLLLLKGVSPDMTPLEYSSHICGFFTGTPNLLRDLGITDVLYSVPGNQLTAAKSDDDQLKSLKENLKTKSLPKSQLLASLYAAIFQHHTVEKEDIESLFTKLMQLAEQTQAYPASGHHTLSPTNFSGQVLNSFVCHLVVNRHMYNEAYDLAMIYLNHKVSVMGVFPETFSSIIYWKSTTNVMEAAHLYLALSKKQIPMSHHSLVGLILALLENQHEAEARGFFEMLTKSSYDFNDGYLIHEAVKRGWSIPNHLEHLKNGEPVTEEYKVRWKLELDMKAKLLGIHRLIAKPEFENATINAMSDHDSFKDTQPDEEFLPDELLV</sequence>
<reference evidence="1" key="1">
    <citation type="submission" date="2013-12" db="EMBL/GenBank/DDBJ databases">
        <authorList>
            <person name="Genoscope - CEA"/>
        </authorList>
    </citation>
    <scope>NUCLEOTIDE SEQUENCE</scope>
    <source>
        <strain evidence="1">CBS 1993</strain>
    </source>
</reference>